<dbReference type="Proteomes" id="UP000252085">
    <property type="component" value="Unassembled WGS sequence"/>
</dbReference>
<comment type="caution">
    <text evidence="1">The sequence shown here is derived from an EMBL/GenBank/DDBJ whole genome shotgun (WGS) entry which is preliminary data.</text>
</comment>
<dbReference type="GO" id="GO:0005975">
    <property type="term" value="P:carbohydrate metabolic process"/>
    <property type="evidence" value="ECO:0007669"/>
    <property type="project" value="InterPro"/>
</dbReference>
<name>A0A367RYL1_NOSPU</name>
<reference evidence="1 2" key="1">
    <citation type="submission" date="2016-04" db="EMBL/GenBank/DDBJ databases">
        <authorList>
            <person name="Evans L.H."/>
            <person name="Alamgir A."/>
            <person name="Owens N."/>
            <person name="Weber N.D."/>
            <person name="Virtaneva K."/>
            <person name="Barbian K."/>
            <person name="Babar A."/>
            <person name="Rosenke K."/>
        </authorList>
    </citation>
    <scope>NUCLEOTIDE SEQUENCE [LARGE SCALE GENOMIC DNA]</scope>
    <source>
        <strain evidence="1">NIES-2108</strain>
    </source>
</reference>
<sequence length="183" mass="20328">MNILFVDIDGTLTETISGHTFKQSPTDVKIIDGADKAIAHFAALGWLIVGISNQGGCAAINPETGKPRKTIEGTIAEMQFTLELLPQLTAIYFCPDFEGNDCWKVSQFDAYETSDREMQLIGEFRKPNAGMLKLVKLFVEDGGEDVEEMVMVGDRPEDLECASAMECKFMWAENWRKEFGGDS</sequence>
<dbReference type="GO" id="GO:0016791">
    <property type="term" value="F:phosphatase activity"/>
    <property type="evidence" value="ECO:0007669"/>
    <property type="project" value="InterPro"/>
</dbReference>
<dbReference type="AlphaFoldDB" id="A0A367RYL1"/>
<gene>
    <name evidence="1" type="ORF">A6769_39485</name>
</gene>
<dbReference type="EMBL" id="LXQE01000054">
    <property type="protein sequence ID" value="RCJ40813.1"/>
    <property type="molecule type" value="Genomic_DNA"/>
</dbReference>
<evidence type="ECO:0000313" key="1">
    <source>
        <dbReference type="EMBL" id="RCJ40813.1"/>
    </source>
</evidence>
<dbReference type="PANTHER" id="PTHR42891:SF1">
    <property type="entry name" value="D-GLYCERO-BETA-D-MANNO-HEPTOSE-1,7-BISPHOSPHATE 7-PHOSPHATASE"/>
    <property type="match status" value="1"/>
</dbReference>
<dbReference type="InterPro" id="IPR004446">
    <property type="entry name" value="Heptose_bisP_phosphatase"/>
</dbReference>
<evidence type="ECO:0008006" key="3">
    <source>
        <dbReference type="Google" id="ProtNLM"/>
    </source>
</evidence>
<organism evidence="1 2">
    <name type="scientific">Nostoc punctiforme NIES-2108</name>
    <dbReference type="NCBI Taxonomy" id="1356359"/>
    <lineage>
        <taxon>Bacteria</taxon>
        <taxon>Bacillati</taxon>
        <taxon>Cyanobacteriota</taxon>
        <taxon>Cyanophyceae</taxon>
        <taxon>Nostocales</taxon>
        <taxon>Nostocaceae</taxon>
        <taxon>Nostoc</taxon>
    </lineage>
</organism>
<dbReference type="InterPro" id="IPR023214">
    <property type="entry name" value="HAD_sf"/>
</dbReference>
<dbReference type="Gene3D" id="3.40.50.1000">
    <property type="entry name" value="HAD superfamily/HAD-like"/>
    <property type="match status" value="1"/>
</dbReference>
<dbReference type="SUPFAM" id="SSF56784">
    <property type="entry name" value="HAD-like"/>
    <property type="match status" value="1"/>
</dbReference>
<evidence type="ECO:0000313" key="2">
    <source>
        <dbReference type="Proteomes" id="UP000252085"/>
    </source>
</evidence>
<proteinExistence type="predicted"/>
<dbReference type="InterPro" id="IPR013954">
    <property type="entry name" value="PNK3P"/>
</dbReference>
<accession>A0A367RYL1</accession>
<dbReference type="PANTHER" id="PTHR42891">
    <property type="entry name" value="D-GLYCERO-BETA-D-MANNO-HEPTOSE-1,7-BISPHOSPHATE 7-PHOSPHATASE"/>
    <property type="match status" value="1"/>
</dbReference>
<protein>
    <recommendedName>
        <fullName evidence="3">Polynucleotide kinase</fullName>
    </recommendedName>
</protein>
<dbReference type="Pfam" id="PF08645">
    <property type="entry name" value="PNK3P"/>
    <property type="match status" value="1"/>
</dbReference>
<dbReference type="InterPro" id="IPR036412">
    <property type="entry name" value="HAD-like_sf"/>
</dbReference>